<sequence length="324" mass="35201">MTRPARPLPDHLRDETMSTAEALARGVAADRLRRADVVHPFHGVVMTGGRPRSIADRAWAFAQVMPASGWFSHTTSARLLGLPLPRSHEKGPLHVTVNRGTRAPRGAGVVGHQRELPPPSWSTLLVPTSTRELVPLRVATPGAAALTTASLLSLPDLVALLDALRLVDDSTALRDIDRMLDHSARRAGAAALRRALALSEPGVRSRAETHLRLTLAAAGLPRAHVAPAVATPLGELHPDLAWPEFRVLVEYEGDHHRTDARQFASDLARFDAFADAGWYPVRATRDDVYSSSHRVVSTVARRLRGAGWPSRRPVRHLPTPIATP</sequence>
<dbReference type="RefSeq" id="WP_152583164.1">
    <property type="nucleotide sequence ID" value="NZ_VIKT02000005.1"/>
</dbReference>
<dbReference type="SUPFAM" id="SSF52980">
    <property type="entry name" value="Restriction endonuclease-like"/>
    <property type="match status" value="1"/>
</dbReference>
<organism evidence="1 2">
    <name type="scientific">Microcella pacifica</name>
    <dbReference type="NCBI Taxonomy" id="2591847"/>
    <lineage>
        <taxon>Bacteria</taxon>
        <taxon>Bacillati</taxon>
        <taxon>Actinomycetota</taxon>
        <taxon>Actinomycetes</taxon>
        <taxon>Micrococcales</taxon>
        <taxon>Microbacteriaceae</taxon>
        <taxon>Microcella</taxon>
    </lineage>
</organism>
<evidence type="ECO:0000313" key="2">
    <source>
        <dbReference type="Proteomes" id="UP000818266"/>
    </source>
</evidence>
<evidence type="ECO:0000313" key="1">
    <source>
        <dbReference type="EMBL" id="NHF62428.1"/>
    </source>
</evidence>
<gene>
    <name evidence="1" type="ORF">FK219_004095</name>
</gene>
<protein>
    <recommendedName>
        <fullName evidence="3">DUF559 domain-containing protein</fullName>
    </recommendedName>
</protein>
<comment type="caution">
    <text evidence="1">The sequence shown here is derived from an EMBL/GenBank/DDBJ whole genome shotgun (WGS) entry which is preliminary data.</text>
</comment>
<dbReference type="InterPro" id="IPR011335">
    <property type="entry name" value="Restrct_endonuc-II-like"/>
</dbReference>
<evidence type="ECO:0008006" key="3">
    <source>
        <dbReference type="Google" id="ProtNLM"/>
    </source>
</evidence>
<proteinExistence type="predicted"/>
<name>A0A9E5JU02_9MICO</name>
<keyword evidence="2" id="KW-1185">Reference proteome</keyword>
<dbReference type="OrthoDB" id="3173471at2"/>
<reference evidence="1 2" key="2">
    <citation type="submission" date="2020-03" db="EMBL/GenBank/DDBJ databases">
        <title>Chryseoglobus sp. isolated from a deep-sea seamount.</title>
        <authorList>
            <person name="Zhang D.-C."/>
        </authorList>
    </citation>
    <scope>NUCLEOTIDE SEQUENCE [LARGE SCALE GENOMIC DNA]</scope>
    <source>
        <strain evidence="1 2">KN1116</strain>
    </source>
</reference>
<reference evidence="1 2" key="1">
    <citation type="submission" date="2019-06" db="EMBL/GenBank/DDBJ databases">
        <authorList>
            <person name="De-Chao Zhang Q."/>
        </authorList>
    </citation>
    <scope>NUCLEOTIDE SEQUENCE [LARGE SCALE GENOMIC DNA]</scope>
    <source>
        <strain evidence="1 2">KN1116</strain>
    </source>
</reference>
<dbReference type="AlphaFoldDB" id="A0A9E5JU02"/>
<dbReference type="EMBL" id="VIKT02000005">
    <property type="protein sequence ID" value="NHF62428.1"/>
    <property type="molecule type" value="Genomic_DNA"/>
</dbReference>
<dbReference type="Proteomes" id="UP000818266">
    <property type="component" value="Unassembled WGS sequence"/>
</dbReference>
<accession>A0A9E5JU02</accession>